<dbReference type="InterPro" id="IPR036461">
    <property type="entry name" value="Urease_betasu_sf"/>
</dbReference>
<organism evidence="4 5">
    <name type="scientific">Haloarchaeobius amylolyticus</name>
    <dbReference type="NCBI Taxonomy" id="1198296"/>
    <lineage>
        <taxon>Archaea</taxon>
        <taxon>Methanobacteriati</taxon>
        <taxon>Methanobacteriota</taxon>
        <taxon>Stenosarchaea group</taxon>
        <taxon>Halobacteria</taxon>
        <taxon>Halobacteriales</taxon>
        <taxon>Halorubellaceae</taxon>
        <taxon>Haloarchaeobius</taxon>
    </lineage>
</organism>
<keyword evidence="5" id="KW-1185">Reference proteome</keyword>
<evidence type="ECO:0000256" key="1">
    <source>
        <dbReference type="ARBA" id="ARBA00022801"/>
    </source>
</evidence>
<gene>
    <name evidence="2" type="primary">ureB</name>
    <name evidence="4" type="ORF">ACFR99_06130</name>
</gene>
<feature type="compositionally biased region" description="Basic and acidic residues" evidence="3">
    <location>
        <begin position="109"/>
        <end position="118"/>
    </location>
</feature>
<dbReference type="EC" id="3.5.1.5" evidence="2"/>
<dbReference type="SUPFAM" id="SSF51278">
    <property type="entry name" value="Urease, beta-subunit"/>
    <property type="match status" value="1"/>
</dbReference>
<sequence>MSEFVPGELLTDSDPVEINAGREMATVTVENTGDRPVQVGSHYHFFETNPALAFDRETAYGMRLDIPAGTAIRFEPGTERDVNLVAIGGDRVVYGMGGLVDGPLDDEETRERALEHAAEQGYGGIEE</sequence>
<dbReference type="NCBIfam" id="NF009682">
    <property type="entry name" value="PRK13203.1"/>
    <property type="match status" value="1"/>
</dbReference>
<keyword evidence="1 2" id="KW-0378">Hydrolase</keyword>
<comment type="subcellular location">
    <subcellularLocation>
        <location evidence="2">Cytoplasm</location>
    </subcellularLocation>
</comment>
<comment type="similarity">
    <text evidence="2">Belongs to the urease beta subunit family.</text>
</comment>
<evidence type="ECO:0000256" key="2">
    <source>
        <dbReference type="HAMAP-Rule" id="MF_01954"/>
    </source>
</evidence>
<reference evidence="4 5" key="1">
    <citation type="journal article" date="2019" name="Int. J. Syst. Evol. Microbiol.">
        <title>The Global Catalogue of Microorganisms (GCM) 10K type strain sequencing project: providing services to taxonomists for standard genome sequencing and annotation.</title>
        <authorList>
            <consortium name="The Broad Institute Genomics Platform"/>
            <consortium name="The Broad Institute Genome Sequencing Center for Infectious Disease"/>
            <person name="Wu L."/>
            <person name="Ma J."/>
        </authorList>
    </citation>
    <scope>NUCLEOTIDE SEQUENCE [LARGE SCALE GENOMIC DNA]</scope>
    <source>
        <strain evidence="4 5">CGMCC 1.12230</strain>
    </source>
</reference>
<keyword evidence="2" id="KW-0963">Cytoplasm</keyword>
<dbReference type="EMBL" id="JBHUDI010000003">
    <property type="protein sequence ID" value="MFD1563120.1"/>
    <property type="molecule type" value="Genomic_DNA"/>
</dbReference>
<name>A0ABD6BEB1_9EURY</name>
<proteinExistence type="inferred from homology"/>
<dbReference type="Proteomes" id="UP001597076">
    <property type="component" value="Unassembled WGS sequence"/>
</dbReference>
<accession>A0ABD6BEB1</accession>
<dbReference type="AlphaFoldDB" id="A0ABD6BEB1"/>
<dbReference type="InterPro" id="IPR050069">
    <property type="entry name" value="Urease_subunit"/>
</dbReference>
<dbReference type="PANTHER" id="PTHR33569:SF1">
    <property type="entry name" value="UREASE"/>
    <property type="match status" value="1"/>
</dbReference>
<dbReference type="Pfam" id="PF00699">
    <property type="entry name" value="Urease_beta"/>
    <property type="match status" value="1"/>
</dbReference>
<comment type="pathway">
    <text evidence="2">Nitrogen metabolism; urea degradation; CO(2) and NH(3) from urea (urease route): step 1/1.</text>
</comment>
<dbReference type="FunFam" id="2.10.150.10:FF:000001">
    <property type="entry name" value="Urease subunit beta"/>
    <property type="match status" value="1"/>
</dbReference>
<dbReference type="NCBIfam" id="TIGR00192">
    <property type="entry name" value="urease_beta"/>
    <property type="match status" value="1"/>
</dbReference>
<comment type="subunit">
    <text evidence="2">Heterotrimer of UreA (gamma), UreB (beta) and UreC (alpha) subunits. Three heterotrimers associate to form the active enzyme.</text>
</comment>
<dbReference type="CDD" id="cd00407">
    <property type="entry name" value="Urease_beta"/>
    <property type="match status" value="1"/>
</dbReference>
<dbReference type="PANTHER" id="PTHR33569">
    <property type="entry name" value="UREASE"/>
    <property type="match status" value="1"/>
</dbReference>
<evidence type="ECO:0000313" key="5">
    <source>
        <dbReference type="Proteomes" id="UP001597076"/>
    </source>
</evidence>
<feature type="region of interest" description="Disordered" evidence="3">
    <location>
        <begin position="107"/>
        <end position="127"/>
    </location>
</feature>
<comment type="caution">
    <text evidence="4">The sequence shown here is derived from an EMBL/GenBank/DDBJ whole genome shotgun (WGS) entry which is preliminary data.</text>
</comment>
<comment type="catalytic activity">
    <reaction evidence="2">
        <text>urea + 2 H2O + H(+) = hydrogencarbonate + 2 NH4(+)</text>
        <dbReference type="Rhea" id="RHEA:20557"/>
        <dbReference type="ChEBI" id="CHEBI:15377"/>
        <dbReference type="ChEBI" id="CHEBI:15378"/>
        <dbReference type="ChEBI" id="CHEBI:16199"/>
        <dbReference type="ChEBI" id="CHEBI:17544"/>
        <dbReference type="ChEBI" id="CHEBI:28938"/>
        <dbReference type="EC" id="3.5.1.5"/>
    </reaction>
</comment>
<evidence type="ECO:0000313" key="4">
    <source>
        <dbReference type="EMBL" id="MFD1563120.1"/>
    </source>
</evidence>
<dbReference type="HAMAP" id="MF_01954">
    <property type="entry name" value="Urease_beta"/>
    <property type="match status" value="1"/>
</dbReference>
<dbReference type="GO" id="GO:0005737">
    <property type="term" value="C:cytoplasm"/>
    <property type="evidence" value="ECO:0007669"/>
    <property type="project" value="UniProtKB-SubCell"/>
</dbReference>
<evidence type="ECO:0000256" key="3">
    <source>
        <dbReference type="SAM" id="MobiDB-lite"/>
    </source>
</evidence>
<dbReference type="InterPro" id="IPR002019">
    <property type="entry name" value="Urease_beta-like"/>
</dbReference>
<dbReference type="Gene3D" id="2.10.150.10">
    <property type="entry name" value="Urease, beta subunit"/>
    <property type="match status" value="1"/>
</dbReference>
<dbReference type="GO" id="GO:0009039">
    <property type="term" value="F:urease activity"/>
    <property type="evidence" value="ECO:0007669"/>
    <property type="project" value="UniProtKB-UniRule"/>
</dbReference>
<dbReference type="RefSeq" id="WP_390285365.1">
    <property type="nucleotide sequence ID" value="NZ_JBHUDI010000003.1"/>
</dbReference>
<protein>
    <recommendedName>
        <fullName evidence="2">Urease subunit beta</fullName>
        <ecNumber evidence="2">3.5.1.5</ecNumber>
    </recommendedName>
    <alternativeName>
        <fullName evidence="2">Urea amidohydrolase subunit beta</fullName>
    </alternativeName>
</protein>
<dbReference type="GO" id="GO:0043419">
    <property type="term" value="P:urea catabolic process"/>
    <property type="evidence" value="ECO:0007669"/>
    <property type="project" value="UniProtKB-UniRule"/>
</dbReference>